<keyword evidence="2" id="KW-0812">Transmembrane</keyword>
<dbReference type="GO" id="GO:0016020">
    <property type="term" value="C:membrane"/>
    <property type="evidence" value="ECO:0007669"/>
    <property type="project" value="TreeGrafter"/>
</dbReference>
<keyword evidence="5" id="KW-1185">Reference proteome</keyword>
<dbReference type="Proteomes" id="UP000186309">
    <property type="component" value="Chromosome"/>
</dbReference>
<dbReference type="PANTHER" id="PTHR23028">
    <property type="entry name" value="ACETYLTRANSFERASE"/>
    <property type="match status" value="1"/>
</dbReference>
<feature type="domain" description="Acyltransferase 3" evidence="3">
    <location>
        <begin position="11"/>
        <end position="289"/>
    </location>
</feature>
<sequence length="333" mass="36752">MLATGGQRTGGDLAVDGFFILSGFLIARSWTSSRGLGDYLRRRALRIYPGFLMAVAVSGLIAGPLLHRSPAAYWKNFPWRAFLIGGANLNFVEPIKSVSINASLWSIRYEFLCYLAVAGLGLCGILSRRRFVALAFLACMSVYAGQIYFNLRLPGSRLSWLYCSPDSWPRLMSDFLAGVLFYCYRDRIVLSWPLAIGAVMGLLAMGVVAPSLQALPLAVPVLGGYVLFFASYLPMGRLQHVARRGDLSYGLYLYAYPIQLLLVKAFQPWLNPLSLFLIALAVTAVFAAASWRFVESPFLRLKRSSRPSQDRPELAIEPPHATAEPLTPTAPSE</sequence>
<evidence type="ECO:0000259" key="3">
    <source>
        <dbReference type="Pfam" id="PF01757"/>
    </source>
</evidence>
<dbReference type="Pfam" id="PF01757">
    <property type="entry name" value="Acyl_transf_3"/>
    <property type="match status" value="1"/>
</dbReference>
<dbReference type="PANTHER" id="PTHR23028:SF53">
    <property type="entry name" value="ACYL_TRANSF_3 DOMAIN-CONTAINING PROTEIN"/>
    <property type="match status" value="1"/>
</dbReference>
<gene>
    <name evidence="4" type="ORF">BSF38_05252</name>
</gene>
<evidence type="ECO:0000256" key="2">
    <source>
        <dbReference type="SAM" id="Phobius"/>
    </source>
</evidence>
<dbReference type="InterPro" id="IPR050879">
    <property type="entry name" value="Acyltransferase_3"/>
</dbReference>
<dbReference type="EMBL" id="CP019082">
    <property type="protein sequence ID" value="APW63678.1"/>
    <property type="molecule type" value="Genomic_DNA"/>
</dbReference>
<evidence type="ECO:0000313" key="4">
    <source>
        <dbReference type="EMBL" id="APW63678.1"/>
    </source>
</evidence>
<feature type="region of interest" description="Disordered" evidence="1">
    <location>
        <begin position="302"/>
        <end position="333"/>
    </location>
</feature>
<accession>A0A1U7CXQ7</accession>
<dbReference type="GO" id="GO:0000271">
    <property type="term" value="P:polysaccharide biosynthetic process"/>
    <property type="evidence" value="ECO:0007669"/>
    <property type="project" value="TreeGrafter"/>
</dbReference>
<proteinExistence type="predicted"/>
<organism evidence="4 5">
    <name type="scientific">Paludisphaera borealis</name>
    <dbReference type="NCBI Taxonomy" id="1387353"/>
    <lineage>
        <taxon>Bacteria</taxon>
        <taxon>Pseudomonadati</taxon>
        <taxon>Planctomycetota</taxon>
        <taxon>Planctomycetia</taxon>
        <taxon>Isosphaerales</taxon>
        <taxon>Isosphaeraceae</taxon>
        <taxon>Paludisphaera</taxon>
    </lineage>
</organism>
<evidence type="ECO:0000313" key="5">
    <source>
        <dbReference type="Proteomes" id="UP000186309"/>
    </source>
</evidence>
<feature type="transmembrane region" description="Helical" evidence="2">
    <location>
        <begin position="247"/>
        <end position="267"/>
    </location>
</feature>
<dbReference type="AlphaFoldDB" id="A0A1U7CXQ7"/>
<keyword evidence="2" id="KW-1133">Transmembrane helix</keyword>
<reference evidence="5" key="1">
    <citation type="submission" date="2016-12" db="EMBL/GenBank/DDBJ databases">
        <title>Comparative genomics of four Isosphaeraceae planctomycetes: a common pool of plasmids and glycoside hydrolase genes.</title>
        <authorList>
            <person name="Ivanova A."/>
        </authorList>
    </citation>
    <scope>NUCLEOTIDE SEQUENCE [LARGE SCALE GENOMIC DNA]</scope>
    <source>
        <strain evidence="5">PX4</strain>
    </source>
</reference>
<feature type="transmembrane region" description="Helical" evidence="2">
    <location>
        <begin position="107"/>
        <end position="126"/>
    </location>
</feature>
<protein>
    <recommendedName>
        <fullName evidence="3">Acyltransferase 3 domain-containing protein</fullName>
    </recommendedName>
</protein>
<name>A0A1U7CXQ7_9BACT</name>
<feature type="transmembrane region" description="Helical" evidence="2">
    <location>
        <begin position="215"/>
        <end position="235"/>
    </location>
</feature>
<evidence type="ECO:0000256" key="1">
    <source>
        <dbReference type="SAM" id="MobiDB-lite"/>
    </source>
</evidence>
<feature type="transmembrane region" description="Helical" evidence="2">
    <location>
        <begin position="191"/>
        <end position="209"/>
    </location>
</feature>
<feature type="transmembrane region" description="Helical" evidence="2">
    <location>
        <begin position="131"/>
        <end position="148"/>
    </location>
</feature>
<dbReference type="GO" id="GO:0016747">
    <property type="term" value="F:acyltransferase activity, transferring groups other than amino-acyl groups"/>
    <property type="evidence" value="ECO:0007669"/>
    <property type="project" value="InterPro"/>
</dbReference>
<feature type="transmembrane region" description="Helical" evidence="2">
    <location>
        <begin position="168"/>
        <end position="184"/>
    </location>
</feature>
<feature type="transmembrane region" description="Helical" evidence="2">
    <location>
        <begin position="273"/>
        <end position="294"/>
    </location>
</feature>
<dbReference type="InterPro" id="IPR002656">
    <property type="entry name" value="Acyl_transf_3_dom"/>
</dbReference>
<dbReference type="KEGG" id="pbor:BSF38_05252"/>
<keyword evidence="2" id="KW-0472">Membrane</keyword>
<feature type="transmembrane region" description="Helical" evidence="2">
    <location>
        <begin position="13"/>
        <end position="31"/>
    </location>
</feature>
<feature type="transmembrane region" description="Helical" evidence="2">
    <location>
        <begin position="43"/>
        <end position="66"/>
    </location>
</feature>